<dbReference type="PANTHER" id="PTHR47939:SF1">
    <property type="entry name" value="OS04G0684500 PROTEIN"/>
    <property type="match status" value="1"/>
</dbReference>
<proteinExistence type="predicted"/>
<dbReference type="AlphaFoldDB" id="A0A1W0A6H2"/>
<accession>A0A1W0A6H2</accession>
<organism evidence="1 2">
    <name type="scientific">Thraustotheca clavata</name>
    <dbReference type="NCBI Taxonomy" id="74557"/>
    <lineage>
        <taxon>Eukaryota</taxon>
        <taxon>Sar</taxon>
        <taxon>Stramenopiles</taxon>
        <taxon>Oomycota</taxon>
        <taxon>Saprolegniomycetes</taxon>
        <taxon>Saprolegniales</taxon>
        <taxon>Achlyaceae</taxon>
        <taxon>Thraustotheca</taxon>
    </lineage>
</organism>
<dbReference type="OrthoDB" id="185373at2759"/>
<gene>
    <name evidence="1" type="ORF">THRCLA_02035</name>
</gene>
<dbReference type="EMBL" id="JNBS01000408">
    <property type="protein sequence ID" value="OQS05855.1"/>
    <property type="molecule type" value="Genomic_DNA"/>
</dbReference>
<dbReference type="InterPro" id="IPR011990">
    <property type="entry name" value="TPR-like_helical_dom_sf"/>
</dbReference>
<dbReference type="Proteomes" id="UP000243217">
    <property type="component" value="Unassembled WGS sequence"/>
</dbReference>
<dbReference type="STRING" id="74557.A0A1W0A6H2"/>
<dbReference type="InterPro" id="IPR050667">
    <property type="entry name" value="PPR-containing_protein"/>
</dbReference>
<keyword evidence="2" id="KW-1185">Reference proteome</keyword>
<evidence type="ECO:0000313" key="1">
    <source>
        <dbReference type="EMBL" id="OQS05855.1"/>
    </source>
</evidence>
<comment type="caution">
    <text evidence="1">The sequence shown here is derived from an EMBL/GenBank/DDBJ whole genome shotgun (WGS) entry which is preliminary data.</text>
</comment>
<name>A0A1W0A6H2_9STRA</name>
<protein>
    <recommendedName>
        <fullName evidence="3">Mitochondrial protein</fullName>
    </recommendedName>
</protein>
<evidence type="ECO:0000313" key="2">
    <source>
        <dbReference type="Proteomes" id="UP000243217"/>
    </source>
</evidence>
<dbReference type="PANTHER" id="PTHR47939">
    <property type="entry name" value="MEMBRANE-ASSOCIATED SALT-INDUCIBLE PROTEIN-LIKE"/>
    <property type="match status" value="1"/>
</dbReference>
<sequence>MLARQWTSLPRLMRGMSSLADRVQASWSSLQQSTKKPSMEEYARVWYDSLQAQEPEVTHQVWSCMNERFPEELSMDMFEATASALLGHDDFAVIDLFETQQNQRPEHLTERFYDIAIRAYCSVNKVDEAFELMKNLPNANMYMKSRILYAYARQGNRESCDLVLNDLNQSSSQWTSKGCDNVLRALGTLYPIESLFDFYQKMLQEGILPSPISVRILLQACINDAKMEHLERLLDNIPQLQLPSHPQLIQAQIVGHLALGRGYDKILLLTQALVKDFPDDEKTVPALLKIFHQAIEDNAFAPAIDLLLQLEHFPIPLGPTYKLFQNLPQDDKDLWQRALPLFPIALRRGDIPGHFCVLPLQACVSMEEYEDVIVHFHNIVTSGVKPNKTLLRLVTLSCKSIPNASQSMRKMTTKSLEMLLEIWPEGVQANLIESSYLLSLAVFSKAPSSTILSILEKASEWDSKLVSSALTALGQVQDIENLHQVYTAAFERGATDAKVETQYTRLLVRLGKDKAPQYLALTLPKARIPTPLLEEVLLNLIAYKRYKLVTHLLPQVQTRPKTFVKVFQRALKQTKSPTWLTPLYELAMKQSELPQADMDKYNQLVKRREE</sequence>
<reference evidence="1 2" key="1">
    <citation type="journal article" date="2014" name="Genome Biol. Evol.">
        <title>The secreted proteins of Achlya hypogyna and Thraustotheca clavata identify the ancestral oomycete secretome and reveal gene acquisitions by horizontal gene transfer.</title>
        <authorList>
            <person name="Misner I."/>
            <person name="Blouin N."/>
            <person name="Leonard G."/>
            <person name="Richards T.A."/>
            <person name="Lane C.E."/>
        </authorList>
    </citation>
    <scope>NUCLEOTIDE SEQUENCE [LARGE SCALE GENOMIC DNA]</scope>
    <source>
        <strain evidence="1 2">ATCC 34112</strain>
    </source>
</reference>
<dbReference type="Gene3D" id="1.25.40.10">
    <property type="entry name" value="Tetratricopeptide repeat domain"/>
    <property type="match status" value="1"/>
</dbReference>
<evidence type="ECO:0008006" key="3">
    <source>
        <dbReference type="Google" id="ProtNLM"/>
    </source>
</evidence>